<dbReference type="HOGENOM" id="CLU_2562954_0_0_1"/>
<dbReference type="EMBL" id="CM000851">
    <property type="protein sequence ID" value="KRG99328.1"/>
    <property type="molecule type" value="Genomic_DNA"/>
</dbReference>
<reference evidence="1" key="3">
    <citation type="submission" date="2018-07" db="EMBL/GenBank/DDBJ databases">
        <title>WGS assembly of Glycine max.</title>
        <authorList>
            <person name="Schmutz J."/>
            <person name="Cannon S."/>
            <person name="Schlueter J."/>
            <person name="Ma J."/>
            <person name="Mitros T."/>
            <person name="Nelson W."/>
            <person name="Hyten D."/>
            <person name="Song Q."/>
            <person name="Thelen J."/>
            <person name="Cheng J."/>
            <person name="Xu D."/>
            <person name="Hellsten U."/>
            <person name="May G."/>
            <person name="Yu Y."/>
            <person name="Sakurai T."/>
            <person name="Umezawa T."/>
            <person name="Bhattacharyya M."/>
            <person name="Sandhu D."/>
            <person name="Valliyodan B."/>
            <person name="Lindquist E."/>
            <person name="Peto M."/>
            <person name="Grant D."/>
            <person name="Shu S."/>
            <person name="Goodstein D."/>
            <person name="Barry K."/>
            <person name="Futrell-Griggs M."/>
            <person name="Abernathy B."/>
            <person name="Du J."/>
            <person name="Tian Z."/>
            <person name="Zhu L."/>
            <person name="Gill N."/>
            <person name="Joshi T."/>
            <person name="Libault M."/>
            <person name="Sethuraman A."/>
            <person name="Zhang X."/>
            <person name="Shinozaki K."/>
            <person name="Nguyen H."/>
            <person name="Wing R."/>
            <person name="Cregan P."/>
            <person name="Specht J."/>
            <person name="Grimwood J."/>
            <person name="Rokhsar D."/>
            <person name="Stacey G."/>
            <person name="Shoemaker R."/>
            <person name="Jackson S."/>
        </authorList>
    </citation>
    <scope>NUCLEOTIDE SEQUENCE</scope>
    <source>
        <tissue evidence="1">Callus</tissue>
    </source>
</reference>
<dbReference type="Proteomes" id="UP000008827">
    <property type="component" value="Chromosome 18"/>
</dbReference>
<sequence>MKQDRGLLMSWTKRSWLVWLPLGCTQRSSNLKINHGASFWLLGATSSSSLCANAVKVKKSYELLKMDFEDLKTEVDKMKANL</sequence>
<name>K7MRZ0_SOYBN</name>
<reference evidence="1 2" key="1">
    <citation type="journal article" date="2010" name="Nature">
        <title>Genome sequence of the palaeopolyploid soybean.</title>
        <authorList>
            <person name="Schmutz J."/>
            <person name="Cannon S.B."/>
            <person name="Schlueter J."/>
            <person name="Ma J."/>
            <person name="Mitros T."/>
            <person name="Nelson W."/>
            <person name="Hyten D.L."/>
            <person name="Song Q."/>
            <person name="Thelen J.J."/>
            <person name="Cheng J."/>
            <person name="Xu D."/>
            <person name="Hellsten U."/>
            <person name="May G.D."/>
            <person name="Yu Y."/>
            <person name="Sakurai T."/>
            <person name="Umezawa T."/>
            <person name="Bhattacharyya M.K."/>
            <person name="Sandhu D."/>
            <person name="Valliyodan B."/>
            <person name="Lindquist E."/>
            <person name="Peto M."/>
            <person name="Grant D."/>
            <person name="Shu S."/>
            <person name="Goodstein D."/>
            <person name="Barry K."/>
            <person name="Futrell-Griggs M."/>
            <person name="Abernathy B."/>
            <person name="Du J."/>
            <person name="Tian Z."/>
            <person name="Zhu L."/>
            <person name="Gill N."/>
            <person name="Joshi T."/>
            <person name="Libault M."/>
            <person name="Sethuraman A."/>
            <person name="Zhang X.-C."/>
            <person name="Shinozaki K."/>
            <person name="Nguyen H.T."/>
            <person name="Wing R.A."/>
            <person name="Cregan P."/>
            <person name="Specht J."/>
            <person name="Grimwood J."/>
            <person name="Rokhsar D."/>
            <person name="Stacey G."/>
            <person name="Shoemaker R.C."/>
            <person name="Jackson S.A."/>
        </authorList>
    </citation>
    <scope>NUCLEOTIDE SEQUENCE [LARGE SCALE GENOMIC DNA]</scope>
    <source>
        <strain evidence="2">cv. Williams 82</strain>
        <tissue evidence="1">Callus</tissue>
    </source>
</reference>
<evidence type="ECO:0000313" key="2">
    <source>
        <dbReference type="EnsemblPlants" id="KRG99328"/>
    </source>
</evidence>
<protein>
    <submittedName>
        <fullName evidence="1 2">Uncharacterized protein</fullName>
    </submittedName>
</protein>
<dbReference type="EnsemblPlants" id="KRG99328">
    <property type="protein sequence ID" value="KRG99328"/>
    <property type="gene ID" value="GLYMA_18G137400"/>
</dbReference>
<gene>
    <name evidence="1" type="ORF">GLYMA_18G137400</name>
</gene>
<accession>K7MRZ0</accession>
<organism evidence="2">
    <name type="scientific">Glycine max</name>
    <name type="common">Soybean</name>
    <name type="synonym">Glycine hispida</name>
    <dbReference type="NCBI Taxonomy" id="3847"/>
    <lineage>
        <taxon>Eukaryota</taxon>
        <taxon>Viridiplantae</taxon>
        <taxon>Streptophyta</taxon>
        <taxon>Embryophyta</taxon>
        <taxon>Tracheophyta</taxon>
        <taxon>Spermatophyta</taxon>
        <taxon>Magnoliopsida</taxon>
        <taxon>eudicotyledons</taxon>
        <taxon>Gunneridae</taxon>
        <taxon>Pentapetalae</taxon>
        <taxon>rosids</taxon>
        <taxon>fabids</taxon>
        <taxon>Fabales</taxon>
        <taxon>Fabaceae</taxon>
        <taxon>Papilionoideae</taxon>
        <taxon>50 kb inversion clade</taxon>
        <taxon>NPAAA clade</taxon>
        <taxon>indigoferoid/millettioid clade</taxon>
        <taxon>Phaseoleae</taxon>
        <taxon>Glycine</taxon>
        <taxon>Glycine subgen. Soja</taxon>
    </lineage>
</organism>
<evidence type="ECO:0000313" key="1">
    <source>
        <dbReference type="EMBL" id="KRG99328.1"/>
    </source>
</evidence>
<dbReference type="AlphaFoldDB" id="K7MRZ0"/>
<dbReference type="InParanoid" id="K7MRZ0"/>
<keyword evidence="3" id="KW-1185">Reference proteome</keyword>
<dbReference type="Gramene" id="KRG99328">
    <property type="protein sequence ID" value="KRG99328"/>
    <property type="gene ID" value="GLYMA_18G137400"/>
</dbReference>
<evidence type="ECO:0000313" key="3">
    <source>
        <dbReference type="Proteomes" id="UP000008827"/>
    </source>
</evidence>
<reference evidence="2" key="2">
    <citation type="submission" date="2018-02" db="UniProtKB">
        <authorList>
            <consortium name="EnsemblPlants"/>
        </authorList>
    </citation>
    <scope>IDENTIFICATION</scope>
    <source>
        <strain evidence="2">Williams 82</strain>
    </source>
</reference>
<proteinExistence type="predicted"/>
<dbReference type="PaxDb" id="3847-GLYMA18G18921.1"/>